<sequence>MTGEITRIKGLAKRNDGEQWLVGSSEKAPVLSVKALSLPTASDHGDSNQVAQLGLSRLSPLLQSIPNLITTGVANSNQYFRVEINGPLAAAMDGNGLRAFSRSADGKFTEHARLFQDNNLTSLVNSAALFQIASAVVAQQHLADISAKLSDILAGVERIEQFQQNKREGQITGSIDYLRQIAPALLNGKLNDSVPAQLEAQEVQLGQIQKHLELELDDITNSIRTLNVSTTFGTSKLKAALEKELERFSHSLEQSQLCLAARMVACRLLDAFPGQMEWVQVRLDALTSVAERFEGKHGAVEKFRDAYKERANKLSALTESSAELNARRQSLLKAQDKRLLKLTTDSTGRLREISQAVLDTRKVILELKVQGNECVGVARLAN</sequence>
<dbReference type="Proteomes" id="UP000238541">
    <property type="component" value="Unassembled WGS sequence"/>
</dbReference>
<name>A0A2S6FJH0_9PSED</name>
<proteinExistence type="predicted"/>
<keyword evidence="2" id="KW-1185">Reference proteome</keyword>
<dbReference type="AlphaFoldDB" id="A0A2S6FJH0"/>
<comment type="caution">
    <text evidence="1">The sequence shown here is derived from an EMBL/GenBank/DDBJ whole genome shotgun (WGS) entry which is preliminary data.</text>
</comment>
<evidence type="ECO:0000313" key="1">
    <source>
        <dbReference type="EMBL" id="PPK37604.1"/>
    </source>
</evidence>
<organism evidence="1 2">
    <name type="scientific">Pseudomonas laurylsulfatiphila</name>
    <dbReference type="NCBI Taxonomy" id="2011015"/>
    <lineage>
        <taxon>Bacteria</taxon>
        <taxon>Pseudomonadati</taxon>
        <taxon>Pseudomonadota</taxon>
        <taxon>Gammaproteobacteria</taxon>
        <taxon>Pseudomonadales</taxon>
        <taxon>Pseudomonadaceae</taxon>
        <taxon>Pseudomonas</taxon>
    </lineage>
</organism>
<evidence type="ECO:0000313" key="2">
    <source>
        <dbReference type="Proteomes" id="UP000238541"/>
    </source>
</evidence>
<protein>
    <submittedName>
        <fullName evidence="1">Uncharacterized protein</fullName>
    </submittedName>
</protein>
<gene>
    <name evidence="1" type="ORF">CD175_15105</name>
</gene>
<dbReference type="EMBL" id="NIRS01000004">
    <property type="protein sequence ID" value="PPK37604.1"/>
    <property type="molecule type" value="Genomic_DNA"/>
</dbReference>
<dbReference type="RefSeq" id="WP_146094580.1">
    <property type="nucleotide sequence ID" value="NZ_NIRS01000004.1"/>
</dbReference>
<accession>A0A2S6FJH0</accession>
<reference evidence="2" key="1">
    <citation type="submission" date="2017-06" db="EMBL/GenBank/DDBJ databases">
        <authorList>
            <person name="Furmanczyk E.M."/>
        </authorList>
    </citation>
    <scope>NUCLEOTIDE SEQUENCE [LARGE SCALE GENOMIC DNA]</scope>
    <source>
        <strain evidence="2">AP3_16</strain>
    </source>
</reference>